<evidence type="ECO:0000256" key="1">
    <source>
        <dbReference type="SAM" id="Phobius"/>
    </source>
</evidence>
<feature type="transmembrane region" description="Helical" evidence="1">
    <location>
        <begin position="20"/>
        <end position="47"/>
    </location>
</feature>
<feature type="transmembrane region" description="Helical" evidence="1">
    <location>
        <begin position="105"/>
        <end position="130"/>
    </location>
</feature>
<keyword evidence="1" id="KW-1133">Transmembrane helix</keyword>
<feature type="transmembrane region" description="Helical" evidence="1">
    <location>
        <begin position="59"/>
        <end position="85"/>
    </location>
</feature>
<proteinExistence type="predicted"/>
<dbReference type="PANTHER" id="PTHR35342">
    <property type="entry name" value="TRICARBOXYLIC TRANSPORT PROTEIN"/>
    <property type="match status" value="1"/>
</dbReference>
<evidence type="ECO:0000259" key="2">
    <source>
        <dbReference type="Pfam" id="PF01970"/>
    </source>
</evidence>
<feature type="transmembrane region" description="Helical" evidence="1">
    <location>
        <begin position="315"/>
        <end position="338"/>
    </location>
</feature>
<feature type="transmembrane region" description="Helical" evidence="1">
    <location>
        <begin position="258"/>
        <end position="282"/>
    </location>
</feature>
<feature type="transmembrane region" description="Helical" evidence="1">
    <location>
        <begin position="389"/>
        <end position="406"/>
    </location>
</feature>
<keyword evidence="4" id="KW-1185">Reference proteome</keyword>
<reference evidence="3 4" key="1">
    <citation type="submission" date="2022-08" db="EMBL/GenBank/DDBJ databases">
        <title>Paenibacillus endoradicis sp. nov., Paenibacillus radicibacter sp. nov and Paenibacillus pararadicis sp. nov., three cold-adapted plant growth-promoting bacteria isolated from root of Larix gmelinii in Great Khingan.</title>
        <authorList>
            <person name="Xue H."/>
        </authorList>
    </citation>
    <scope>NUCLEOTIDE SEQUENCE [LARGE SCALE GENOMIC DNA]</scope>
    <source>
        <strain evidence="3 4">N5-1-1-5</strain>
    </source>
</reference>
<keyword evidence="1" id="KW-0812">Transmembrane</keyword>
<name>A0ABT1YJQ9_9BACL</name>
<keyword evidence="1" id="KW-0472">Membrane</keyword>
<feature type="transmembrane region" description="Helical" evidence="1">
    <location>
        <begin position="358"/>
        <end position="377"/>
    </location>
</feature>
<dbReference type="Pfam" id="PF01970">
    <property type="entry name" value="TctA"/>
    <property type="match status" value="1"/>
</dbReference>
<evidence type="ECO:0000313" key="3">
    <source>
        <dbReference type="EMBL" id="MCR8633424.1"/>
    </source>
</evidence>
<dbReference type="InterPro" id="IPR002823">
    <property type="entry name" value="DUF112_TM"/>
</dbReference>
<dbReference type="PANTHER" id="PTHR35342:SF5">
    <property type="entry name" value="TRICARBOXYLIC TRANSPORT PROTEIN"/>
    <property type="match status" value="1"/>
</dbReference>
<evidence type="ECO:0000313" key="4">
    <source>
        <dbReference type="Proteomes" id="UP001300012"/>
    </source>
</evidence>
<feature type="transmembrane region" description="Helical" evidence="1">
    <location>
        <begin position="142"/>
        <end position="161"/>
    </location>
</feature>
<dbReference type="Proteomes" id="UP001300012">
    <property type="component" value="Unassembled WGS sequence"/>
</dbReference>
<sequence length="506" mass="53967">MGLHYFLESIYLLITPVNILVLVLSVLFGLIAGVLPGLTSTMAIALLTGLTYGIGAESAILSLVGVYVGAISGGVQTAILLNIPGTPASAATALDGYKIGQRGEAGLGIFLGNASAFLGTVFGAICVLLLTPLLSTLSLKFGSWEFFLLALFGVLICGSLTSGGDSIKGWISGALGLFVAQIGLDQMNSYPRFSFGNIELMAGLSLVPIMIGLFGFPEIVNSFKQNQLKIPTEVLTLRVKRGLSIIKGKMPTVFRSGFIGVVVGLIPGVGEDVAGWVSYWAAKLRSKNKEEFGNGAYEGVIAAETGINSTIGGHIIPLLTLAIPGSTSSAVLLAAMWLHGLRPGPLMMSENPGFIYTMSMYLVASAFVMLILGLFISRYTVKVLRIDKRILMPVIFVICAVGSFVIDSKISSIYVMFIFGIIGLLMSKMNYPASPFLLGVVLGPMADSNLRRALVLSDGSLEPFFTRPLCLGLVFCILILIMSQFNMFSKLKTVIFKKKDTVEEHR</sequence>
<protein>
    <submittedName>
        <fullName evidence="3">Tripartite tricarboxylate transporter permease</fullName>
    </submittedName>
</protein>
<feature type="transmembrane region" description="Helical" evidence="1">
    <location>
        <begin position="196"/>
        <end position="216"/>
    </location>
</feature>
<comment type="caution">
    <text evidence="3">The sequence shown here is derived from an EMBL/GenBank/DDBJ whole genome shotgun (WGS) entry which is preliminary data.</text>
</comment>
<feature type="transmembrane region" description="Helical" evidence="1">
    <location>
        <begin position="466"/>
        <end position="488"/>
    </location>
</feature>
<gene>
    <name evidence="3" type="ORF">NV381_19770</name>
</gene>
<feature type="domain" description="DUF112" evidence="2">
    <location>
        <begin position="19"/>
        <end position="438"/>
    </location>
</feature>
<dbReference type="EMBL" id="JANQBD010000014">
    <property type="protein sequence ID" value="MCR8633424.1"/>
    <property type="molecule type" value="Genomic_DNA"/>
</dbReference>
<accession>A0ABT1YJQ9</accession>
<dbReference type="RefSeq" id="WP_258214998.1">
    <property type="nucleotide sequence ID" value="NZ_JANQBD010000014.1"/>
</dbReference>
<organism evidence="3 4">
    <name type="scientific">Paenibacillus radicis</name>
    <name type="common">ex Xue et al. 2023</name>
    <dbReference type="NCBI Taxonomy" id="2972489"/>
    <lineage>
        <taxon>Bacteria</taxon>
        <taxon>Bacillati</taxon>
        <taxon>Bacillota</taxon>
        <taxon>Bacilli</taxon>
        <taxon>Bacillales</taxon>
        <taxon>Paenibacillaceae</taxon>
        <taxon>Paenibacillus</taxon>
    </lineage>
</organism>